<organism evidence="1 2">
    <name type="scientific">Parabacteroides faecis</name>
    <dbReference type="NCBI Taxonomy" id="1217282"/>
    <lineage>
        <taxon>Bacteria</taxon>
        <taxon>Pseudomonadati</taxon>
        <taxon>Bacteroidota</taxon>
        <taxon>Bacteroidia</taxon>
        <taxon>Bacteroidales</taxon>
        <taxon>Tannerellaceae</taxon>
        <taxon>Parabacteroides</taxon>
    </lineage>
</organism>
<gene>
    <name evidence="1" type="ORF">GGQ57_003854</name>
</gene>
<dbReference type="EMBL" id="JACHOC010000008">
    <property type="protein sequence ID" value="MBB4623930.1"/>
    <property type="molecule type" value="Genomic_DNA"/>
</dbReference>
<accession>A0ABR6KR09</accession>
<keyword evidence="2" id="KW-1185">Reference proteome</keyword>
<protein>
    <recommendedName>
        <fullName evidence="3">6-bladed beta-propeller</fullName>
    </recommendedName>
</protein>
<dbReference type="Gene3D" id="2.120.10.30">
    <property type="entry name" value="TolB, C-terminal domain"/>
    <property type="match status" value="1"/>
</dbReference>
<dbReference type="RefSeq" id="WP_122374560.1">
    <property type="nucleotide sequence ID" value="NZ_BMPB01000011.1"/>
</dbReference>
<evidence type="ECO:0008006" key="3">
    <source>
        <dbReference type="Google" id="ProtNLM"/>
    </source>
</evidence>
<evidence type="ECO:0000313" key="1">
    <source>
        <dbReference type="EMBL" id="MBB4623930.1"/>
    </source>
</evidence>
<dbReference type="Pfam" id="PF17170">
    <property type="entry name" value="DUF5128"/>
    <property type="match status" value="1"/>
</dbReference>
<dbReference type="SUPFAM" id="SSF63825">
    <property type="entry name" value="YWTD domain"/>
    <property type="match status" value="1"/>
</dbReference>
<name>A0ABR6KR09_9BACT</name>
<proteinExistence type="predicted"/>
<dbReference type="Proteomes" id="UP000533637">
    <property type="component" value="Unassembled WGS sequence"/>
</dbReference>
<reference evidence="1 2" key="1">
    <citation type="submission" date="2020-08" db="EMBL/GenBank/DDBJ databases">
        <title>Genomic Encyclopedia of Type Strains, Phase IV (KMG-IV): sequencing the most valuable type-strain genomes for metagenomic binning, comparative biology and taxonomic classification.</title>
        <authorList>
            <person name="Goeker M."/>
        </authorList>
    </citation>
    <scope>NUCLEOTIDE SEQUENCE [LARGE SCALE GENOMIC DNA]</scope>
    <source>
        <strain evidence="1 2">DSM 102983</strain>
    </source>
</reference>
<sequence>MKKWYLQNMILGLGIGFLCFGCQEIRMKNRPFPTVSLDSITVIPVEEDKFEIIKVTNNIKEPVPSSELIEEFHYVPLETTDESLFAYCTNIGFYDNKIYAFDRLGTEKLYIFDNKGKFLKALGEKGGAPFEFYLPKAFAIDTKQQQIVIYDNQKRKWMKFSLDGNYIASHDVPFRIGRNFQILPNGEYVTATDKGDRNNHLGQYSEYKILYTDSLGHLKKAACTYSETVHSSLGYDPLSRKRDEILYTPMYLNEVYTVTDTALYMRYKFDYSDFTPFEKNKMGTFESYDDFNNYLLAHTYLFIYAENDTHILFVTCDKQDRRFVSFYDKRSKKTVNTAGFYYDTDFSMEFSSGIYSYNDYFVALVPPTTLKGLKQHIDEITHYSAKEENMRLFENIKEDDNLVLVFFKIKNL</sequence>
<dbReference type="InterPro" id="IPR011042">
    <property type="entry name" value="6-blade_b-propeller_TolB-like"/>
</dbReference>
<evidence type="ECO:0000313" key="2">
    <source>
        <dbReference type="Proteomes" id="UP000533637"/>
    </source>
</evidence>
<comment type="caution">
    <text evidence="1">The sequence shown here is derived from an EMBL/GenBank/DDBJ whole genome shotgun (WGS) entry which is preliminary data.</text>
</comment>